<dbReference type="Pfam" id="PF00512">
    <property type="entry name" value="HisKA"/>
    <property type="match status" value="1"/>
</dbReference>
<dbReference type="InterPro" id="IPR013656">
    <property type="entry name" value="PAS_4"/>
</dbReference>
<keyword evidence="4" id="KW-0808">Transferase</keyword>
<evidence type="ECO:0000256" key="2">
    <source>
        <dbReference type="ARBA" id="ARBA00012438"/>
    </source>
</evidence>
<comment type="catalytic activity">
    <reaction evidence="1">
        <text>ATP + protein L-histidine = ADP + protein N-phospho-L-histidine.</text>
        <dbReference type="EC" id="2.7.13.3"/>
    </reaction>
</comment>
<dbReference type="InterPro" id="IPR005467">
    <property type="entry name" value="His_kinase_dom"/>
</dbReference>
<dbReference type="InterPro" id="IPR003661">
    <property type="entry name" value="HisK_dim/P_dom"/>
</dbReference>
<name>A0A202E7F1_9EURY</name>
<dbReference type="InterPro" id="IPR000700">
    <property type="entry name" value="PAS-assoc_C"/>
</dbReference>
<keyword evidence="5 11" id="KW-0418">Kinase</keyword>
<dbReference type="InterPro" id="IPR004358">
    <property type="entry name" value="Sig_transdc_His_kin-like_C"/>
</dbReference>
<dbReference type="InterPro" id="IPR001610">
    <property type="entry name" value="PAC"/>
</dbReference>
<keyword evidence="3" id="KW-0597">Phosphoprotein</keyword>
<dbReference type="GO" id="GO:0000155">
    <property type="term" value="F:phosphorelay sensor kinase activity"/>
    <property type="evidence" value="ECO:0007669"/>
    <property type="project" value="InterPro"/>
</dbReference>
<comment type="caution">
    <text evidence="11">The sequence shown here is derived from an EMBL/GenBank/DDBJ whole genome shotgun (WGS) entry which is preliminary data.</text>
</comment>
<evidence type="ECO:0000259" key="9">
    <source>
        <dbReference type="PROSITE" id="PS50112"/>
    </source>
</evidence>
<dbReference type="Pfam" id="PF00989">
    <property type="entry name" value="PAS"/>
    <property type="match status" value="1"/>
</dbReference>
<dbReference type="EMBL" id="MWPH01000002">
    <property type="protein sequence ID" value="OVE84169.1"/>
    <property type="molecule type" value="Genomic_DNA"/>
</dbReference>
<dbReference type="NCBIfam" id="TIGR00229">
    <property type="entry name" value="sensory_box"/>
    <property type="match status" value="3"/>
</dbReference>
<organism evidence="11 12">
    <name type="scientific">Natronolimnobius baerhuensis</name>
    <dbReference type="NCBI Taxonomy" id="253108"/>
    <lineage>
        <taxon>Archaea</taxon>
        <taxon>Methanobacteriati</taxon>
        <taxon>Methanobacteriota</taxon>
        <taxon>Stenosarchaea group</taxon>
        <taxon>Halobacteria</taxon>
        <taxon>Halobacteriales</taxon>
        <taxon>Natrialbaceae</taxon>
        <taxon>Natronolimnobius</taxon>
    </lineage>
</organism>
<keyword evidence="12" id="KW-1185">Reference proteome</keyword>
<dbReference type="OrthoDB" id="106630at2157"/>
<dbReference type="PROSITE" id="PS50109">
    <property type="entry name" value="HIS_KIN"/>
    <property type="match status" value="1"/>
</dbReference>
<dbReference type="PROSITE" id="PS50112">
    <property type="entry name" value="PAS"/>
    <property type="match status" value="3"/>
</dbReference>
<dbReference type="CDD" id="cd00082">
    <property type="entry name" value="HisKA"/>
    <property type="match status" value="1"/>
</dbReference>
<dbReference type="Pfam" id="PF13426">
    <property type="entry name" value="PAS_9"/>
    <property type="match status" value="2"/>
</dbReference>
<dbReference type="Gene3D" id="1.10.287.130">
    <property type="match status" value="1"/>
</dbReference>
<dbReference type="SMART" id="SM00091">
    <property type="entry name" value="PAS"/>
    <property type="match status" value="4"/>
</dbReference>
<dbReference type="CDD" id="cd00130">
    <property type="entry name" value="PAS"/>
    <property type="match status" value="4"/>
</dbReference>
<dbReference type="Gene3D" id="3.30.450.20">
    <property type="entry name" value="PAS domain"/>
    <property type="match status" value="4"/>
</dbReference>
<feature type="domain" description="PAC" evidence="10">
    <location>
        <begin position="486"/>
        <end position="538"/>
    </location>
</feature>
<dbReference type="RefSeq" id="WP_087714392.1">
    <property type="nucleotide sequence ID" value="NZ_MWPH01000002.1"/>
</dbReference>
<dbReference type="InterPro" id="IPR036097">
    <property type="entry name" value="HisK_dim/P_sf"/>
</dbReference>
<dbReference type="Gene3D" id="3.30.565.10">
    <property type="entry name" value="Histidine kinase-like ATPase, C-terminal domain"/>
    <property type="match status" value="1"/>
</dbReference>
<dbReference type="PROSITE" id="PS50113">
    <property type="entry name" value="PAC"/>
    <property type="match status" value="2"/>
</dbReference>
<evidence type="ECO:0000256" key="3">
    <source>
        <dbReference type="ARBA" id="ARBA00022553"/>
    </source>
</evidence>
<dbReference type="Pfam" id="PF08448">
    <property type="entry name" value="PAS_4"/>
    <property type="match status" value="1"/>
</dbReference>
<dbReference type="SMART" id="SM00388">
    <property type="entry name" value="HisKA"/>
    <property type="match status" value="1"/>
</dbReference>
<feature type="coiled-coil region" evidence="6">
    <location>
        <begin position="526"/>
        <end position="553"/>
    </location>
</feature>
<dbReference type="EC" id="2.7.13.3" evidence="2"/>
<dbReference type="InterPro" id="IPR003594">
    <property type="entry name" value="HATPase_dom"/>
</dbReference>
<evidence type="ECO:0000256" key="4">
    <source>
        <dbReference type="ARBA" id="ARBA00022679"/>
    </source>
</evidence>
<dbReference type="InterPro" id="IPR052162">
    <property type="entry name" value="Sensor_kinase/Photoreceptor"/>
</dbReference>
<evidence type="ECO:0000256" key="1">
    <source>
        <dbReference type="ARBA" id="ARBA00000085"/>
    </source>
</evidence>
<feature type="domain" description="PAS" evidence="9">
    <location>
        <begin position="147"/>
        <end position="192"/>
    </location>
</feature>
<evidence type="ECO:0000256" key="6">
    <source>
        <dbReference type="SAM" id="Coils"/>
    </source>
</evidence>
<dbReference type="SMART" id="SM00387">
    <property type="entry name" value="HATPase_c"/>
    <property type="match status" value="1"/>
</dbReference>
<feature type="domain" description="Histidine kinase" evidence="8">
    <location>
        <begin position="679"/>
        <end position="891"/>
    </location>
</feature>
<proteinExistence type="predicted"/>
<dbReference type="InterPro" id="IPR035965">
    <property type="entry name" value="PAS-like_dom_sf"/>
</dbReference>
<dbReference type="PRINTS" id="PR00344">
    <property type="entry name" value="BCTRLSENSOR"/>
</dbReference>
<keyword evidence="6" id="KW-0175">Coiled coil</keyword>
<dbReference type="SUPFAM" id="SSF55874">
    <property type="entry name" value="ATPase domain of HSP90 chaperone/DNA topoisomerase II/histidine kinase"/>
    <property type="match status" value="1"/>
</dbReference>
<dbReference type="InterPro" id="IPR036890">
    <property type="entry name" value="HATPase_C_sf"/>
</dbReference>
<dbReference type="AlphaFoldDB" id="A0A202E7F1"/>
<feature type="domain" description="PAS" evidence="9">
    <location>
        <begin position="19"/>
        <end position="89"/>
    </location>
</feature>
<feature type="region of interest" description="Disordered" evidence="7">
    <location>
        <begin position="1"/>
        <end position="20"/>
    </location>
</feature>
<dbReference type="InterPro" id="IPR000014">
    <property type="entry name" value="PAS"/>
</dbReference>
<dbReference type="GO" id="GO:0006355">
    <property type="term" value="P:regulation of DNA-templated transcription"/>
    <property type="evidence" value="ECO:0007669"/>
    <property type="project" value="InterPro"/>
</dbReference>
<dbReference type="InterPro" id="IPR013767">
    <property type="entry name" value="PAS_fold"/>
</dbReference>
<dbReference type="SUPFAM" id="SSF55785">
    <property type="entry name" value="PYP-like sensor domain (PAS domain)"/>
    <property type="match status" value="4"/>
</dbReference>
<dbReference type="Proteomes" id="UP000196084">
    <property type="component" value="Unassembled WGS sequence"/>
</dbReference>
<feature type="domain" description="PAC" evidence="10">
    <location>
        <begin position="348"/>
        <end position="407"/>
    </location>
</feature>
<evidence type="ECO:0000313" key="11">
    <source>
        <dbReference type="EMBL" id="OVE84169.1"/>
    </source>
</evidence>
<evidence type="ECO:0000256" key="7">
    <source>
        <dbReference type="SAM" id="MobiDB-lite"/>
    </source>
</evidence>
<dbReference type="Pfam" id="PF02518">
    <property type="entry name" value="HATPase_c"/>
    <property type="match status" value="1"/>
</dbReference>
<reference evidence="11 12" key="1">
    <citation type="submission" date="2017-02" db="EMBL/GenBank/DDBJ databases">
        <title>Natronthermophilus aegyptiacus gen. nov.,sp. nov., an aerobic, extremely halophilic alkalithermophilic archaeon isolated from the athalassohaline Wadi An Natrun, Egypt.</title>
        <authorList>
            <person name="Zhao B."/>
        </authorList>
    </citation>
    <scope>NUCLEOTIDE SEQUENCE [LARGE SCALE GENOMIC DNA]</scope>
    <source>
        <strain evidence="11 12">CGMCC 1.3597</strain>
    </source>
</reference>
<feature type="domain" description="PAS" evidence="9">
    <location>
        <begin position="280"/>
        <end position="353"/>
    </location>
</feature>
<dbReference type="SMART" id="SM00086">
    <property type="entry name" value="PAC"/>
    <property type="match status" value="3"/>
</dbReference>
<protein>
    <recommendedName>
        <fullName evidence="2">histidine kinase</fullName>
        <ecNumber evidence="2">2.7.13.3</ecNumber>
    </recommendedName>
</protein>
<dbReference type="FunFam" id="3.30.565.10:FF:000006">
    <property type="entry name" value="Sensor histidine kinase WalK"/>
    <property type="match status" value="1"/>
</dbReference>
<evidence type="ECO:0000259" key="10">
    <source>
        <dbReference type="PROSITE" id="PS50113"/>
    </source>
</evidence>
<evidence type="ECO:0000313" key="12">
    <source>
        <dbReference type="Proteomes" id="UP000196084"/>
    </source>
</evidence>
<evidence type="ECO:0000256" key="5">
    <source>
        <dbReference type="ARBA" id="ARBA00022777"/>
    </source>
</evidence>
<accession>A0A202E7F1</accession>
<dbReference type="PANTHER" id="PTHR43304:SF1">
    <property type="entry name" value="PAC DOMAIN-CONTAINING PROTEIN"/>
    <property type="match status" value="1"/>
</dbReference>
<evidence type="ECO:0000259" key="8">
    <source>
        <dbReference type="PROSITE" id="PS50109"/>
    </source>
</evidence>
<dbReference type="PANTHER" id="PTHR43304">
    <property type="entry name" value="PHYTOCHROME-LIKE PROTEIN CPH1"/>
    <property type="match status" value="1"/>
</dbReference>
<dbReference type="SUPFAM" id="SSF47384">
    <property type="entry name" value="Homodimeric domain of signal transducing histidine kinase"/>
    <property type="match status" value="1"/>
</dbReference>
<gene>
    <name evidence="11" type="ORF">B2G88_07030</name>
</gene>
<sequence>MGNRGHTSDEGDAVPPDATPGGYHHLFDVLDERIAQFDATGCLVSVNESFLELLGTSRDAAVGTHLSAIFARKDGDRLENALASLLEGDTAERTLEVTMRTADGGHIVCHLALCVVHDSAGDARVAMVIRDTEPADQEPTHSRSTPPVESLQSVIDEADVGVFVLDESFDVVWIDKSIETYFGVNRDDVIGRDKRTLIQNTIASRLEDPATFTETVFATYDSNTGPEQFECHVRPGPDREDRWIEHRSKPIKSGPYDGGRIELYYDVTSRKQAENARVESEKQFRSLVDAVEEYAIFRLDPDGHVVSWNAGATRIKGYEPREILGKHFSLFYTAADRDEHVPQANLERARENGVAKDEGWRCRSDGSRFWASVTITAIRDADGTLEGFAKVTRDMTDRREREQRLQRERDLVERILQTSPVGIAVINPDGTTNQANERMAELLSVPVDDEPTLDPTQRKLYDSTGSVIPIEERPARRVFETGEPVTDREVRVTEPDGRTRWLSITATPLTDESGAPDQVVMTATDITDLKTMAEQHKRKLEEREKEYTAVQLTTSLLEPGDKPTDKLLDELVQTLPQAFRFPEKTEARLTMGDAEATTDGYLAVDPSIGAQTATANGTPITVTVCLTDPLTETEEMPFLTEEQELIDTLLTLITFHFERREYIDELQLETRRLEQFAYAASHDLQEPLRMVSSYLQLLEQRNADALDEDGMEFLSFARDGADRMRNMIDGLLAYSRIKTHGDPFESVNLEVVLEGVLSDLEGDITATDADITVEALPTIQGDPQQLSHLFYNLLENAIQYSDEPPVVTVSAEQRGPEWVISISDEGIGIDPDLHGRIFEVFERLHSRDKYPGTGIGLAICQRIVERHGGDIGVESTVGEGSTFSVTFPTADEQDS</sequence>